<reference evidence="1 2" key="1">
    <citation type="submission" date="2020-08" db="EMBL/GenBank/DDBJ databases">
        <title>Genomic Encyclopedia of Type Strains, Phase IV (KMG-IV): sequencing the most valuable type-strain genomes for metagenomic binning, comparative biology and taxonomic classification.</title>
        <authorList>
            <person name="Goeker M."/>
        </authorList>
    </citation>
    <scope>NUCLEOTIDE SEQUENCE [LARGE SCALE GENOMIC DNA]</scope>
    <source>
        <strain evidence="1 2">YIM 65646</strain>
    </source>
</reference>
<accession>A0A841FS86</accession>
<proteinExistence type="predicted"/>
<dbReference type="InterPro" id="IPR017523">
    <property type="entry name" value="Rv3268"/>
</dbReference>
<name>A0A841FS86_9ACTN</name>
<evidence type="ECO:0000313" key="2">
    <source>
        <dbReference type="Proteomes" id="UP000548476"/>
    </source>
</evidence>
<dbReference type="SUPFAM" id="SSF56801">
    <property type="entry name" value="Acetyl-CoA synthetase-like"/>
    <property type="match status" value="1"/>
</dbReference>
<dbReference type="NCBIfam" id="TIGR03089">
    <property type="entry name" value="TIGR03089 family protein"/>
    <property type="match status" value="1"/>
</dbReference>
<comment type="caution">
    <text evidence="1">The sequence shown here is derived from an EMBL/GenBank/DDBJ whole genome shotgun (WGS) entry which is preliminary data.</text>
</comment>
<dbReference type="InterPro" id="IPR042099">
    <property type="entry name" value="ANL_N_sf"/>
</dbReference>
<organism evidence="1 2">
    <name type="scientific">Phytomonospora endophytica</name>
    <dbReference type="NCBI Taxonomy" id="714109"/>
    <lineage>
        <taxon>Bacteria</taxon>
        <taxon>Bacillati</taxon>
        <taxon>Actinomycetota</taxon>
        <taxon>Actinomycetes</taxon>
        <taxon>Micromonosporales</taxon>
        <taxon>Micromonosporaceae</taxon>
        <taxon>Phytomonospora</taxon>
    </lineage>
</organism>
<protein>
    <submittedName>
        <fullName evidence="1">Uncharacterized protein (TIGR03089 family)</fullName>
    </submittedName>
</protein>
<keyword evidence="2" id="KW-1185">Reference proteome</keyword>
<dbReference type="AlphaFoldDB" id="A0A841FS86"/>
<dbReference type="RefSeq" id="WP_239122048.1">
    <property type="nucleotide sequence ID" value="NZ_BONT01000029.1"/>
</dbReference>
<dbReference type="Gene3D" id="3.40.50.12780">
    <property type="entry name" value="N-terminal domain of ligase-like"/>
    <property type="match status" value="1"/>
</dbReference>
<gene>
    <name evidence="1" type="ORF">HNR73_004283</name>
</gene>
<dbReference type="Proteomes" id="UP000548476">
    <property type="component" value="Unassembled WGS sequence"/>
</dbReference>
<evidence type="ECO:0000313" key="1">
    <source>
        <dbReference type="EMBL" id="MBB6036412.1"/>
    </source>
</evidence>
<sequence>MMVGVNIPEMFAAATGRDAARPFITYYDDATGERVELSYLTVANWTNKTANLLVDGSGLGPGSTAAVAMPAHWLAAAVLLGCWSSGVAVAHEESDVDVAFVGSDRFGDTPKAPEVYGVSLKPMAFRLDDAPAGIIDFLTEVRNFGDHFAASNVLGDDEPALVALPGGGSRTQGELVAAGLRRAGELGVAEGARILLAGDRLRPLDWLLTPLAVGGSVVLCRNSDGVDLDARAASEKAVRVTVG</sequence>
<dbReference type="EMBL" id="JACHGT010000009">
    <property type="protein sequence ID" value="MBB6036412.1"/>
    <property type="molecule type" value="Genomic_DNA"/>
</dbReference>